<keyword evidence="13" id="KW-0675">Receptor</keyword>
<evidence type="ECO:0000256" key="9">
    <source>
        <dbReference type="ARBA" id="ARBA00022989"/>
    </source>
</evidence>
<dbReference type="SUPFAM" id="SSF48726">
    <property type="entry name" value="Immunoglobulin"/>
    <property type="match status" value="1"/>
</dbReference>
<evidence type="ECO:0000256" key="13">
    <source>
        <dbReference type="ARBA" id="ARBA00023170"/>
    </source>
</evidence>
<dbReference type="InterPro" id="IPR013783">
    <property type="entry name" value="Ig-like_fold"/>
</dbReference>
<feature type="binding site" evidence="18">
    <location>
        <position position="750"/>
    </location>
    <ligand>
        <name>ATP</name>
        <dbReference type="ChEBI" id="CHEBI:30616"/>
    </ligand>
</feature>
<dbReference type="InterPro" id="IPR050122">
    <property type="entry name" value="RTK"/>
</dbReference>
<evidence type="ECO:0000256" key="17">
    <source>
        <dbReference type="PIRSR" id="PIRSR000615-1"/>
    </source>
</evidence>
<proteinExistence type="predicted"/>
<feature type="transmembrane region" description="Helical" evidence="21">
    <location>
        <begin position="497"/>
        <end position="518"/>
    </location>
</feature>
<evidence type="ECO:0000259" key="22">
    <source>
        <dbReference type="PROSITE" id="PS50011"/>
    </source>
</evidence>
<comment type="catalytic activity">
    <reaction evidence="16">
        <text>L-tyrosyl-[protein] + ATP = O-phospho-L-tyrosyl-[protein] + ADP + H(+)</text>
        <dbReference type="Rhea" id="RHEA:10596"/>
        <dbReference type="Rhea" id="RHEA-COMP:10136"/>
        <dbReference type="Rhea" id="RHEA-COMP:20101"/>
        <dbReference type="ChEBI" id="CHEBI:15378"/>
        <dbReference type="ChEBI" id="CHEBI:30616"/>
        <dbReference type="ChEBI" id="CHEBI:46858"/>
        <dbReference type="ChEBI" id="CHEBI:61978"/>
        <dbReference type="ChEBI" id="CHEBI:456216"/>
        <dbReference type="EC" id="2.7.10.1"/>
    </reaction>
</comment>
<evidence type="ECO:0000256" key="19">
    <source>
        <dbReference type="PIRSR" id="PIRSR000615-3"/>
    </source>
</evidence>
<dbReference type="InterPro" id="IPR003599">
    <property type="entry name" value="Ig_sub"/>
</dbReference>
<keyword evidence="10 21" id="KW-0472">Membrane</keyword>
<dbReference type="PRINTS" id="PR00109">
    <property type="entry name" value="TYRKINASE"/>
</dbReference>
<dbReference type="EC" id="2.7.10.1" evidence="2"/>
<dbReference type="InterPro" id="IPR020635">
    <property type="entry name" value="Tyr_kinase_cat_dom"/>
</dbReference>
<dbReference type="InterPro" id="IPR017441">
    <property type="entry name" value="Protein_kinase_ATP_BS"/>
</dbReference>
<dbReference type="SMART" id="SM00409">
    <property type="entry name" value="IG"/>
    <property type="match status" value="2"/>
</dbReference>
<dbReference type="PROSITE" id="PS00107">
    <property type="entry name" value="PROTEIN_KINASE_ATP"/>
    <property type="match status" value="1"/>
</dbReference>
<evidence type="ECO:0000259" key="23">
    <source>
        <dbReference type="PROSITE" id="PS50835"/>
    </source>
</evidence>
<evidence type="ECO:0000256" key="3">
    <source>
        <dbReference type="ARBA" id="ARBA00022475"/>
    </source>
</evidence>
<evidence type="ECO:0000256" key="12">
    <source>
        <dbReference type="ARBA" id="ARBA00023157"/>
    </source>
</evidence>
<evidence type="ECO:0000256" key="1">
    <source>
        <dbReference type="ARBA" id="ARBA00004162"/>
    </source>
</evidence>
<keyword evidence="24" id="KW-1185">Reference proteome</keyword>
<dbReference type="FunFam" id="1.10.510.10:FF:000554">
    <property type="entry name" value="Predicted protein"/>
    <property type="match status" value="1"/>
</dbReference>
<dbReference type="InterPro" id="IPR008266">
    <property type="entry name" value="Tyr_kinase_AS"/>
</dbReference>
<dbReference type="GO" id="GO:0004714">
    <property type="term" value="F:transmembrane receptor protein tyrosine kinase activity"/>
    <property type="evidence" value="ECO:0007669"/>
    <property type="project" value="UniProtKB-EC"/>
</dbReference>
<dbReference type="InterPro" id="IPR003598">
    <property type="entry name" value="Ig_sub2"/>
</dbReference>
<evidence type="ECO:0000256" key="7">
    <source>
        <dbReference type="ARBA" id="ARBA00022777"/>
    </source>
</evidence>
<keyword evidence="7" id="KW-0418">Kinase</keyword>
<dbReference type="InterPro" id="IPR001245">
    <property type="entry name" value="Ser-Thr/Tyr_kinase_cat_dom"/>
</dbReference>
<keyword evidence="12" id="KW-1015">Disulfide bond</keyword>
<evidence type="ECO:0000256" key="11">
    <source>
        <dbReference type="ARBA" id="ARBA00023137"/>
    </source>
</evidence>
<dbReference type="GO" id="GO:0043235">
    <property type="term" value="C:receptor complex"/>
    <property type="evidence" value="ECO:0007669"/>
    <property type="project" value="TreeGrafter"/>
</dbReference>
<dbReference type="SUPFAM" id="SSF56112">
    <property type="entry name" value="Protein kinase-like (PK-like)"/>
    <property type="match status" value="1"/>
</dbReference>
<dbReference type="STRING" id="1561998.A0A1I7U1A6"/>
<feature type="binding site" evidence="18 20">
    <location>
        <position position="618"/>
    </location>
    <ligand>
        <name>ATP</name>
        <dbReference type="ChEBI" id="CHEBI:30616"/>
    </ligand>
</feature>
<dbReference type="PANTHER" id="PTHR24416:SF602">
    <property type="entry name" value="PROTEIN VER-1-RELATED"/>
    <property type="match status" value="1"/>
</dbReference>
<evidence type="ECO:0000256" key="2">
    <source>
        <dbReference type="ARBA" id="ARBA00011902"/>
    </source>
</evidence>
<dbReference type="GO" id="GO:0005886">
    <property type="term" value="C:plasma membrane"/>
    <property type="evidence" value="ECO:0007669"/>
    <property type="project" value="UniProtKB-SubCell"/>
</dbReference>
<feature type="active site" description="Proton acceptor" evidence="17">
    <location>
        <position position="746"/>
    </location>
</feature>
<accession>A0A1I7U1A6</accession>
<dbReference type="AlphaFoldDB" id="A0A1I7U1A6"/>
<dbReference type="Proteomes" id="UP000095282">
    <property type="component" value="Unplaced"/>
</dbReference>
<keyword evidence="4" id="KW-0808">Transferase</keyword>
<dbReference type="Pfam" id="PF07714">
    <property type="entry name" value="PK_Tyr_Ser-Thr"/>
    <property type="match status" value="1"/>
</dbReference>
<evidence type="ECO:0000256" key="20">
    <source>
        <dbReference type="PROSITE-ProRule" id="PRU10141"/>
    </source>
</evidence>
<evidence type="ECO:0000313" key="25">
    <source>
        <dbReference type="WBParaSite" id="Csp11.Scaffold629.g13850.t2"/>
    </source>
</evidence>
<evidence type="ECO:0000256" key="14">
    <source>
        <dbReference type="ARBA" id="ARBA00023180"/>
    </source>
</evidence>
<organism evidence="24 25">
    <name type="scientific">Caenorhabditis tropicalis</name>
    <dbReference type="NCBI Taxonomy" id="1561998"/>
    <lineage>
        <taxon>Eukaryota</taxon>
        <taxon>Metazoa</taxon>
        <taxon>Ecdysozoa</taxon>
        <taxon>Nematoda</taxon>
        <taxon>Chromadorea</taxon>
        <taxon>Rhabditida</taxon>
        <taxon>Rhabditina</taxon>
        <taxon>Rhabditomorpha</taxon>
        <taxon>Rhabditoidea</taxon>
        <taxon>Rhabditidae</taxon>
        <taxon>Peloderinae</taxon>
        <taxon>Caenorhabditis</taxon>
    </lineage>
</organism>
<keyword evidence="3" id="KW-1003">Cell membrane</keyword>
<keyword evidence="8 18" id="KW-0067">ATP-binding</keyword>
<dbReference type="Gene3D" id="3.30.200.20">
    <property type="entry name" value="Phosphorylase Kinase, domain 1"/>
    <property type="match status" value="1"/>
</dbReference>
<evidence type="ECO:0000256" key="6">
    <source>
        <dbReference type="ARBA" id="ARBA00022741"/>
    </source>
</evidence>
<feature type="domain" description="Protein kinase" evidence="22">
    <location>
        <begin position="579"/>
        <end position="886"/>
    </location>
</feature>
<feature type="binding site" evidence="19">
    <location>
        <position position="751"/>
    </location>
    <ligand>
        <name>Mg(2+)</name>
        <dbReference type="ChEBI" id="CHEBI:18420"/>
    </ligand>
</feature>
<evidence type="ECO:0000256" key="18">
    <source>
        <dbReference type="PIRSR" id="PIRSR000615-2"/>
    </source>
</evidence>
<dbReference type="PROSITE" id="PS50011">
    <property type="entry name" value="PROTEIN_KINASE_DOM"/>
    <property type="match status" value="1"/>
</dbReference>
<keyword evidence="6 18" id="KW-0547">Nucleotide-binding</keyword>
<reference evidence="25" key="1">
    <citation type="submission" date="2016-11" db="UniProtKB">
        <authorList>
            <consortium name="WormBaseParasite"/>
        </authorList>
    </citation>
    <scope>IDENTIFICATION</scope>
</reference>
<dbReference type="FunFam" id="3.30.200.20:FF:000586">
    <property type="entry name" value="Receptor protein-tyrosine kinase"/>
    <property type="match status" value="1"/>
</dbReference>
<dbReference type="PIRSF" id="PIRSF000615">
    <property type="entry name" value="TyrPK_CSF1-R"/>
    <property type="match status" value="1"/>
</dbReference>
<protein>
    <recommendedName>
        <fullName evidence="2">receptor protein-tyrosine kinase</fullName>
        <ecNumber evidence="2">2.7.10.1</ecNumber>
    </recommendedName>
</protein>
<feature type="binding site" evidence="19">
    <location>
        <position position="764"/>
    </location>
    <ligand>
        <name>Mg(2+)</name>
        <dbReference type="ChEBI" id="CHEBI:18420"/>
    </ligand>
</feature>
<keyword evidence="11" id="KW-0829">Tyrosine-protein kinase</keyword>
<dbReference type="PANTHER" id="PTHR24416">
    <property type="entry name" value="TYROSINE-PROTEIN KINASE RECEPTOR"/>
    <property type="match status" value="1"/>
</dbReference>
<evidence type="ECO:0000256" key="21">
    <source>
        <dbReference type="SAM" id="Phobius"/>
    </source>
</evidence>
<keyword evidence="5 21" id="KW-0812">Transmembrane</keyword>
<dbReference type="GO" id="GO:0007169">
    <property type="term" value="P:cell surface receptor protein tyrosine kinase signaling pathway"/>
    <property type="evidence" value="ECO:0007669"/>
    <property type="project" value="TreeGrafter"/>
</dbReference>
<feature type="binding site" evidence="18">
    <location>
        <begin position="586"/>
        <end position="593"/>
    </location>
    <ligand>
        <name>ATP</name>
        <dbReference type="ChEBI" id="CHEBI:30616"/>
    </ligand>
</feature>
<keyword evidence="14" id="KW-0325">Glycoprotein</keyword>
<dbReference type="GO" id="GO:0045138">
    <property type="term" value="P:nematode male tail tip morphogenesis"/>
    <property type="evidence" value="ECO:0007669"/>
    <property type="project" value="UniProtKB-ARBA"/>
</dbReference>
<dbReference type="PROSITE" id="PS50835">
    <property type="entry name" value="IG_LIKE"/>
    <property type="match status" value="1"/>
</dbReference>
<dbReference type="SMART" id="SM00219">
    <property type="entry name" value="TyrKc"/>
    <property type="match status" value="1"/>
</dbReference>
<keyword evidence="19" id="KW-0460">Magnesium</keyword>
<dbReference type="SMART" id="SM00408">
    <property type="entry name" value="IGc2"/>
    <property type="match status" value="1"/>
</dbReference>
<dbReference type="WBParaSite" id="Csp11.Scaffold629.g13850.t2">
    <property type="protein sequence ID" value="Csp11.Scaffold629.g13850.t2"/>
    <property type="gene ID" value="Csp11.Scaffold629.g13850"/>
</dbReference>
<keyword evidence="9 21" id="KW-1133">Transmembrane helix</keyword>
<evidence type="ECO:0000313" key="24">
    <source>
        <dbReference type="Proteomes" id="UP000095282"/>
    </source>
</evidence>
<dbReference type="InterPro" id="IPR036179">
    <property type="entry name" value="Ig-like_dom_sf"/>
</dbReference>
<evidence type="ECO:0000256" key="16">
    <source>
        <dbReference type="ARBA" id="ARBA00051243"/>
    </source>
</evidence>
<dbReference type="GO" id="GO:0046872">
    <property type="term" value="F:metal ion binding"/>
    <property type="evidence" value="ECO:0007669"/>
    <property type="project" value="UniProtKB-KW"/>
</dbReference>
<evidence type="ECO:0000256" key="8">
    <source>
        <dbReference type="ARBA" id="ARBA00022840"/>
    </source>
</evidence>
<evidence type="ECO:0000256" key="15">
    <source>
        <dbReference type="ARBA" id="ARBA00023319"/>
    </source>
</evidence>
<evidence type="ECO:0000256" key="4">
    <source>
        <dbReference type="ARBA" id="ARBA00022679"/>
    </source>
</evidence>
<name>A0A1I7U1A6_9PELO</name>
<dbReference type="Gene3D" id="2.60.40.10">
    <property type="entry name" value="Immunoglobulins"/>
    <property type="match status" value="1"/>
</dbReference>
<dbReference type="GO" id="GO:0005524">
    <property type="term" value="F:ATP binding"/>
    <property type="evidence" value="ECO:0007669"/>
    <property type="project" value="UniProtKB-UniRule"/>
</dbReference>
<dbReference type="Pfam" id="PF13927">
    <property type="entry name" value="Ig_3"/>
    <property type="match status" value="1"/>
</dbReference>
<comment type="subcellular location">
    <subcellularLocation>
        <location evidence="1">Cell membrane</location>
        <topology evidence="1">Single-pass membrane protein</topology>
    </subcellularLocation>
</comment>
<dbReference type="InterPro" id="IPR007110">
    <property type="entry name" value="Ig-like_dom"/>
</dbReference>
<evidence type="ECO:0000256" key="10">
    <source>
        <dbReference type="ARBA" id="ARBA00023136"/>
    </source>
</evidence>
<keyword evidence="19" id="KW-0479">Metal-binding</keyword>
<keyword evidence="15" id="KW-0393">Immunoglobulin domain</keyword>
<sequence length="903" mass="102902">MKIRIQCPRCDVNGVNKHIIVHNTTFDDRSNSLHSHMEIDSLELEDSGEYMCTLTFEGREETLETRTELHVAPQKAQIQVIERSPQILRVHEDKEIFLSAKFAMYPTDGESYVAKWSRRYNSSIKGGTQSETLINDKTHTISTKTFENGNVLESLTMNGTVKAFMSGTYVLSISLLDTVQVVQWEVAIENDRPDVQITVREPSSFIVFNQLFYPPDTHLHVDCISVSIPPADVVFEKKNSESSEFEEIGGDSLLRVDGTFEKGFVWNMMLDEVTELRCSSEKHGKKSTTTKKIIAAEEALHIVSDIKKSKKASKLEDPKLIYEGDHVQLACVVPIGAVDWDVTWNFVGSSSPETASLPVRIEPKGHSKHRCYCWIYRKYVCVVKKDNSEELLEIVVDIEPTSKPYHTKADSRHVVNVEFDHDFELDCHMAGSPPPEYIWFKDGNHYTVGVQDGSVLKVTRARAEDDGQFHCLAMNRAGSTNHFMEVQVEGAPKGSSFYYKLSALIIFIFLVAVVFLVWKLRKTRRETKQKDIKLAELSSMLLSENVGPVPEELKELPIEERAYYLPYRKTEYEIDPNNLELLEVLGQGNFGVVRKGYLQMADPKSQIEYKTRLPVAVKSSIDPYNLAQQKMIAEELKVMCAIDKHPNVLALIGGVTANMRKGQLLIVTEYIDGGELRGLLRKTKPLLSMNLSKMKYQLMTKSSLETEKLLSDNNSNFLSTSDLLSFALQIANGMEFLARVPCVHRDLACRNILVTKTKIIRVADFGLAKKHSNKTYYRVKNIKDTQMPVRWMAPESLQNHTYTQKSDVWSFGICLYEIFSLGNLPYPNVINVVDVFDYIVQGHINSQPEYCHEEMYELMKLCWQSSPEDRPPFSACVQYLKSHMNNNAAEKEIEIEPRTMRIE</sequence>
<dbReference type="InterPro" id="IPR000719">
    <property type="entry name" value="Prot_kinase_dom"/>
</dbReference>
<dbReference type="PROSITE" id="PS00109">
    <property type="entry name" value="PROTEIN_KINASE_TYR"/>
    <property type="match status" value="1"/>
</dbReference>
<evidence type="ECO:0000256" key="5">
    <source>
        <dbReference type="ARBA" id="ARBA00022692"/>
    </source>
</evidence>
<feature type="domain" description="Ig-like" evidence="23">
    <location>
        <begin position="404"/>
        <end position="489"/>
    </location>
</feature>
<dbReference type="CDD" id="cd00192">
    <property type="entry name" value="PTKc"/>
    <property type="match status" value="1"/>
</dbReference>
<dbReference type="InterPro" id="IPR011009">
    <property type="entry name" value="Kinase-like_dom_sf"/>
</dbReference>
<dbReference type="CDD" id="cd00096">
    <property type="entry name" value="Ig"/>
    <property type="match status" value="1"/>
</dbReference>
<dbReference type="Gene3D" id="1.10.510.10">
    <property type="entry name" value="Transferase(Phosphotransferase) domain 1"/>
    <property type="match status" value="1"/>
</dbReference>